<accession>A0A6A6EBE4</accession>
<dbReference type="PROSITE" id="PS50897">
    <property type="entry name" value="CTLH"/>
    <property type="match status" value="1"/>
</dbReference>
<proteinExistence type="predicted"/>
<evidence type="ECO:0000259" key="3">
    <source>
        <dbReference type="PROSITE" id="PS50897"/>
    </source>
</evidence>
<gene>
    <name evidence="4" type="ORF">K469DRAFT_703579</name>
</gene>
<evidence type="ECO:0000256" key="1">
    <source>
        <dbReference type="ARBA" id="ARBA00002343"/>
    </source>
</evidence>
<dbReference type="Pfam" id="PF08513">
    <property type="entry name" value="LisH"/>
    <property type="match status" value="1"/>
</dbReference>
<comment type="function">
    <text evidence="1">Involved in the proteasome-dependent degradation of fructose-1,6-bisphosphatase.</text>
</comment>
<dbReference type="Pfam" id="PF10607">
    <property type="entry name" value="CTLH"/>
    <property type="match status" value="1"/>
</dbReference>
<dbReference type="InterPro" id="IPR024964">
    <property type="entry name" value="CTLH/CRA"/>
</dbReference>
<organism evidence="4 5">
    <name type="scientific">Zopfia rhizophila CBS 207.26</name>
    <dbReference type="NCBI Taxonomy" id="1314779"/>
    <lineage>
        <taxon>Eukaryota</taxon>
        <taxon>Fungi</taxon>
        <taxon>Dikarya</taxon>
        <taxon>Ascomycota</taxon>
        <taxon>Pezizomycotina</taxon>
        <taxon>Dothideomycetes</taxon>
        <taxon>Dothideomycetes incertae sedis</taxon>
        <taxon>Zopfiaceae</taxon>
        <taxon>Zopfia</taxon>
    </lineage>
</organism>
<dbReference type="SMART" id="SM00667">
    <property type="entry name" value="LisH"/>
    <property type="match status" value="1"/>
</dbReference>
<dbReference type="InterPro" id="IPR050618">
    <property type="entry name" value="Ubq-SigPath_Reg"/>
</dbReference>
<evidence type="ECO:0000313" key="4">
    <source>
        <dbReference type="EMBL" id="KAF2188122.1"/>
    </source>
</evidence>
<dbReference type="InterPro" id="IPR006594">
    <property type="entry name" value="LisH"/>
</dbReference>
<name>A0A6A6EBE4_9PEZI</name>
<dbReference type="PROSITE" id="PS50896">
    <property type="entry name" value="LISH"/>
    <property type="match status" value="1"/>
</dbReference>
<dbReference type="AlphaFoldDB" id="A0A6A6EBE4"/>
<dbReference type="InterPro" id="IPR006595">
    <property type="entry name" value="CTLH_C"/>
</dbReference>
<sequence>MSSSTVSVSAATPTRHAFQRRIDDIKPSKTDINFVIMDYLINEGYPRAAQKFAKEANIQPLVEEESIQSRVEIRNAIHAGNIEVAIHKINDLNPQILDTDPALHFALLRLQLIELIRTCTLSPNADITPALTFASSQLAPRAPTNPEFLKDLELTMALLIFPPENLSPQLAELLKPSLRQEVANRVNEAILASLGARREARLRNLVRLRSWAENKAREAGKDLPAVLPLGLNDDKGEDEDEAMNGNGGAGDVMVS</sequence>
<dbReference type="OrthoDB" id="2415936at2759"/>
<dbReference type="InterPro" id="IPR013144">
    <property type="entry name" value="CRA_dom"/>
</dbReference>
<feature type="compositionally biased region" description="Gly residues" evidence="2">
    <location>
        <begin position="245"/>
        <end position="255"/>
    </location>
</feature>
<evidence type="ECO:0000313" key="5">
    <source>
        <dbReference type="Proteomes" id="UP000800200"/>
    </source>
</evidence>
<evidence type="ECO:0000256" key="2">
    <source>
        <dbReference type="SAM" id="MobiDB-lite"/>
    </source>
</evidence>
<dbReference type="EMBL" id="ML994624">
    <property type="protein sequence ID" value="KAF2188122.1"/>
    <property type="molecule type" value="Genomic_DNA"/>
</dbReference>
<feature type="domain" description="CTLH" evidence="3">
    <location>
        <begin position="66"/>
        <end position="123"/>
    </location>
</feature>
<dbReference type="PANTHER" id="PTHR12864">
    <property type="entry name" value="RAN BINDING PROTEIN 9-RELATED"/>
    <property type="match status" value="1"/>
</dbReference>
<reference evidence="4" key="1">
    <citation type="journal article" date="2020" name="Stud. Mycol.">
        <title>101 Dothideomycetes genomes: a test case for predicting lifestyles and emergence of pathogens.</title>
        <authorList>
            <person name="Haridas S."/>
            <person name="Albert R."/>
            <person name="Binder M."/>
            <person name="Bloem J."/>
            <person name="Labutti K."/>
            <person name="Salamov A."/>
            <person name="Andreopoulos B."/>
            <person name="Baker S."/>
            <person name="Barry K."/>
            <person name="Bills G."/>
            <person name="Bluhm B."/>
            <person name="Cannon C."/>
            <person name="Castanera R."/>
            <person name="Culley D."/>
            <person name="Daum C."/>
            <person name="Ezra D."/>
            <person name="Gonzalez J."/>
            <person name="Henrissat B."/>
            <person name="Kuo A."/>
            <person name="Liang C."/>
            <person name="Lipzen A."/>
            <person name="Lutzoni F."/>
            <person name="Magnuson J."/>
            <person name="Mondo S."/>
            <person name="Nolan M."/>
            <person name="Ohm R."/>
            <person name="Pangilinan J."/>
            <person name="Park H.-J."/>
            <person name="Ramirez L."/>
            <person name="Alfaro M."/>
            <person name="Sun H."/>
            <person name="Tritt A."/>
            <person name="Yoshinaga Y."/>
            <person name="Zwiers L.-H."/>
            <person name="Turgeon B."/>
            <person name="Goodwin S."/>
            <person name="Spatafora J."/>
            <person name="Crous P."/>
            <person name="Grigoriev I."/>
        </authorList>
    </citation>
    <scope>NUCLEOTIDE SEQUENCE</scope>
    <source>
        <strain evidence="4">CBS 207.26</strain>
    </source>
</reference>
<dbReference type="SMART" id="SM00757">
    <property type="entry name" value="CRA"/>
    <property type="match status" value="1"/>
</dbReference>
<dbReference type="SMART" id="SM00668">
    <property type="entry name" value="CTLH"/>
    <property type="match status" value="1"/>
</dbReference>
<dbReference type="Proteomes" id="UP000800200">
    <property type="component" value="Unassembled WGS sequence"/>
</dbReference>
<protein>
    <recommendedName>
        <fullName evidence="3">CTLH domain-containing protein</fullName>
    </recommendedName>
</protein>
<keyword evidence="5" id="KW-1185">Reference proteome</keyword>
<feature type="region of interest" description="Disordered" evidence="2">
    <location>
        <begin position="231"/>
        <end position="255"/>
    </location>
</feature>